<dbReference type="Gene3D" id="3.40.30.10">
    <property type="entry name" value="Glutaredoxin"/>
    <property type="match status" value="1"/>
</dbReference>
<dbReference type="GO" id="GO:0016740">
    <property type="term" value="F:transferase activity"/>
    <property type="evidence" value="ECO:0007669"/>
    <property type="project" value="UniProtKB-KW"/>
</dbReference>
<dbReference type="InterPro" id="IPR040079">
    <property type="entry name" value="Glutathione_S-Trfase"/>
</dbReference>
<evidence type="ECO:0000313" key="3">
    <source>
        <dbReference type="EMBL" id="TWH64107.1"/>
    </source>
</evidence>
<dbReference type="PANTHER" id="PTHR44051">
    <property type="entry name" value="GLUTATHIONE S-TRANSFERASE-RELATED"/>
    <property type="match status" value="1"/>
</dbReference>
<evidence type="ECO:0000259" key="1">
    <source>
        <dbReference type="PROSITE" id="PS50404"/>
    </source>
</evidence>
<dbReference type="InterPro" id="IPR010987">
    <property type="entry name" value="Glutathione-S-Trfase_C-like"/>
</dbReference>
<feature type="domain" description="GST N-terminal" evidence="1">
    <location>
        <begin position="1"/>
        <end position="78"/>
    </location>
</feature>
<accession>A0A562HZA8</accession>
<organism evidence="3 4">
    <name type="scientific">Azomonas agilis</name>
    <dbReference type="NCBI Taxonomy" id="116849"/>
    <lineage>
        <taxon>Bacteria</taxon>
        <taxon>Pseudomonadati</taxon>
        <taxon>Pseudomonadota</taxon>
        <taxon>Gammaproteobacteria</taxon>
        <taxon>Pseudomonadales</taxon>
        <taxon>Pseudomonadaceae</taxon>
        <taxon>Azomonas</taxon>
    </lineage>
</organism>
<evidence type="ECO:0000313" key="4">
    <source>
        <dbReference type="Proteomes" id="UP000319627"/>
    </source>
</evidence>
<reference evidence="3 4" key="1">
    <citation type="submission" date="2019-07" db="EMBL/GenBank/DDBJ databases">
        <title>Genomic Encyclopedia of Type Strains, Phase I: the one thousand microbial genomes (KMG-I) project.</title>
        <authorList>
            <person name="Kyrpides N."/>
        </authorList>
    </citation>
    <scope>NUCLEOTIDE SEQUENCE [LARGE SCALE GENOMIC DNA]</scope>
    <source>
        <strain evidence="3 4">DSM 375</strain>
    </source>
</reference>
<dbReference type="CDD" id="cd03188">
    <property type="entry name" value="GST_C_Beta"/>
    <property type="match status" value="1"/>
</dbReference>
<dbReference type="AlphaFoldDB" id="A0A562HZA8"/>
<gene>
    <name evidence="3" type="ORF">LX59_02784</name>
</gene>
<dbReference type="CDD" id="cd03057">
    <property type="entry name" value="GST_N_Beta"/>
    <property type="match status" value="1"/>
</dbReference>
<dbReference type="InterPro" id="IPR004046">
    <property type="entry name" value="GST_C"/>
</dbReference>
<dbReference type="Proteomes" id="UP000319627">
    <property type="component" value="Unassembled WGS sequence"/>
</dbReference>
<proteinExistence type="predicted"/>
<protein>
    <submittedName>
        <fullName evidence="3">Glutathione S-transferase</fullName>
    </submittedName>
</protein>
<dbReference type="RefSeq" id="WP_144572882.1">
    <property type="nucleotide sequence ID" value="NZ_VLKG01000013.1"/>
</dbReference>
<keyword evidence="3" id="KW-0808">Transferase</keyword>
<dbReference type="PROSITE" id="PS50404">
    <property type="entry name" value="GST_NTER"/>
    <property type="match status" value="1"/>
</dbReference>
<dbReference type="SUPFAM" id="SSF52833">
    <property type="entry name" value="Thioredoxin-like"/>
    <property type="match status" value="1"/>
</dbReference>
<dbReference type="SFLD" id="SFLDG01150">
    <property type="entry name" value="Main.1:_Beta-like"/>
    <property type="match status" value="1"/>
</dbReference>
<keyword evidence="4" id="KW-1185">Reference proteome</keyword>
<dbReference type="EMBL" id="VLKG01000013">
    <property type="protein sequence ID" value="TWH64107.1"/>
    <property type="molecule type" value="Genomic_DNA"/>
</dbReference>
<dbReference type="SFLD" id="SFLDS00019">
    <property type="entry name" value="Glutathione_Transferase_(cytos"/>
    <property type="match status" value="1"/>
</dbReference>
<evidence type="ECO:0000259" key="2">
    <source>
        <dbReference type="PROSITE" id="PS50405"/>
    </source>
</evidence>
<dbReference type="PROSITE" id="PS50405">
    <property type="entry name" value="GST_CTER"/>
    <property type="match status" value="1"/>
</dbReference>
<dbReference type="PANTHER" id="PTHR44051:SF8">
    <property type="entry name" value="GLUTATHIONE S-TRANSFERASE GSTA"/>
    <property type="match status" value="1"/>
</dbReference>
<dbReference type="InterPro" id="IPR004045">
    <property type="entry name" value="Glutathione_S-Trfase_N"/>
</dbReference>
<dbReference type="Pfam" id="PF00043">
    <property type="entry name" value="GST_C"/>
    <property type="match status" value="1"/>
</dbReference>
<dbReference type="OrthoDB" id="8772754at2"/>
<comment type="caution">
    <text evidence="3">The sequence shown here is derived from an EMBL/GenBank/DDBJ whole genome shotgun (WGS) entry which is preliminary data.</text>
</comment>
<dbReference type="InterPro" id="IPR036282">
    <property type="entry name" value="Glutathione-S-Trfase_C_sf"/>
</dbReference>
<sequence length="207" mass="22801">MSTLYIAPSACSLASHALVYELGLPIQIEKVAVRTPDSPIHAVNPLGRVPALVLEDGSLLTENTALLPYLADLKPEAGLFAPVGSAERAQIQRWLGYLATEIHVGCFRPLRRPERYSDEVSTHPGIQAKARQQLHQALLHVEQHLQGKTWLVAERYTIADLYLSVVAGWLLPLGEPFTELTAINRLRDSVRARPAVQKALKLEGLIP</sequence>
<name>A0A562HZA8_9GAMM</name>
<dbReference type="SUPFAM" id="SSF47616">
    <property type="entry name" value="GST C-terminal domain-like"/>
    <property type="match status" value="1"/>
</dbReference>
<dbReference type="InterPro" id="IPR036249">
    <property type="entry name" value="Thioredoxin-like_sf"/>
</dbReference>
<feature type="domain" description="GST C-terminal" evidence="2">
    <location>
        <begin position="84"/>
        <end position="207"/>
    </location>
</feature>
<dbReference type="SFLD" id="SFLDG00358">
    <property type="entry name" value="Main_(cytGST)"/>
    <property type="match status" value="1"/>
</dbReference>
<dbReference type="Gene3D" id="1.20.1050.10">
    <property type="match status" value="1"/>
</dbReference>
<dbReference type="Pfam" id="PF13409">
    <property type="entry name" value="GST_N_2"/>
    <property type="match status" value="1"/>
</dbReference>